<dbReference type="CDD" id="cd17470">
    <property type="entry name" value="T3SS_Flik_C"/>
    <property type="match status" value="1"/>
</dbReference>
<comment type="caution">
    <text evidence="3">The sequence shown here is derived from an EMBL/GenBank/DDBJ whole genome shotgun (WGS) entry which is preliminary data.</text>
</comment>
<evidence type="ECO:0000259" key="2">
    <source>
        <dbReference type="Pfam" id="PF02120"/>
    </source>
</evidence>
<dbReference type="InterPro" id="IPR021136">
    <property type="entry name" value="Flagellar_hook_control-like_C"/>
</dbReference>
<gene>
    <name evidence="3" type="ORF">FZC76_01505</name>
</gene>
<keyword evidence="3" id="KW-0282">Flagellum</keyword>
<protein>
    <submittedName>
        <fullName evidence="3">Flagellar hook-length control protein FliK</fullName>
    </submittedName>
</protein>
<evidence type="ECO:0000256" key="1">
    <source>
        <dbReference type="SAM" id="MobiDB-lite"/>
    </source>
</evidence>
<proteinExistence type="predicted"/>
<accession>A0A5D4T915</accession>
<dbReference type="AlphaFoldDB" id="A0A5D4T915"/>
<feature type="region of interest" description="Disordered" evidence="1">
    <location>
        <begin position="353"/>
        <end position="385"/>
    </location>
</feature>
<dbReference type="Gene3D" id="3.30.750.140">
    <property type="match status" value="1"/>
</dbReference>
<dbReference type="Pfam" id="PF02120">
    <property type="entry name" value="Flg_hook"/>
    <property type="match status" value="1"/>
</dbReference>
<dbReference type="InterPro" id="IPR038610">
    <property type="entry name" value="FliK-like_C_sf"/>
</dbReference>
<dbReference type="EMBL" id="VTEV01000001">
    <property type="protein sequence ID" value="TYS70594.1"/>
    <property type="molecule type" value="Genomic_DNA"/>
</dbReference>
<evidence type="ECO:0000313" key="3">
    <source>
        <dbReference type="EMBL" id="TYS70594.1"/>
    </source>
</evidence>
<keyword evidence="3" id="KW-0969">Cilium</keyword>
<organism evidence="3 4">
    <name type="scientific">Sutcliffiella horikoshii</name>
    <dbReference type="NCBI Taxonomy" id="79883"/>
    <lineage>
        <taxon>Bacteria</taxon>
        <taxon>Bacillati</taxon>
        <taxon>Bacillota</taxon>
        <taxon>Bacilli</taxon>
        <taxon>Bacillales</taxon>
        <taxon>Bacillaceae</taxon>
        <taxon>Sutcliffiella</taxon>
    </lineage>
</organism>
<feature type="domain" description="Flagellar hook-length control protein-like C-terminal" evidence="2">
    <location>
        <begin position="273"/>
        <end position="349"/>
    </location>
</feature>
<evidence type="ECO:0000313" key="4">
    <source>
        <dbReference type="Proteomes" id="UP000322524"/>
    </source>
</evidence>
<dbReference type="Proteomes" id="UP000322524">
    <property type="component" value="Unassembled WGS sequence"/>
</dbReference>
<reference evidence="3 4" key="1">
    <citation type="submission" date="2019-08" db="EMBL/GenBank/DDBJ databases">
        <title>Bacillus genomes from the desert of Cuatro Cienegas, Coahuila.</title>
        <authorList>
            <person name="Olmedo-Alvarez G."/>
        </authorList>
    </citation>
    <scope>NUCLEOTIDE SEQUENCE [LARGE SCALE GENOMIC DNA]</scope>
    <source>
        <strain evidence="3 4">CH28_1T</strain>
    </source>
</reference>
<keyword evidence="3" id="KW-0966">Cell projection</keyword>
<dbReference type="OrthoDB" id="2112988at2"/>
<sequence>MKEVNFFVTGVASASVGSSNKMINDGVKKSEQLTENTSDSFRFILSESFLSTMLSLSKPISDMVEDENATIEKLIKEMDETLTLQLALLNELQEWRNMESDTADTKELPKEYFHLLEDVMAMMSLLANQEDNIQGKVDKQLIQPFTQVSERVMMFIKSYMMSVDEKTDLPITTKEQSNVRDLLKAIDSKLGKVEQVIKGTHQALQPSTSDSPTTRTAFVPNNETFLQNGPVTMNLLQQPKQTTIQWVVDTTTNEVAREQLMQKLEGILSKTTTKLVNGNQSMTIRLAPEHLGTLHIKLQETQNGLVTKLIVHSKSAASLLESGMTNLKQTLAQTNTSMDKIEVVFLDQDQKLTQHHKGSNEENAQQKQSYKQDKQQDDSNQSFEDVLLEELEIKIPEGERT</sequence>
<name>A0A5D4T915_9BACI</name>